<feature type="transmembrane region" description="Helical" evidence="12">
    <location>
        <begin position="315"/>
        <end position="336"/>
    </location>
</feature>
<evidence type="ECO:0000256" key="10">
    <source>
        <dbReference type="ARBA" id="ARBA00023242"/>
    </source>
</evidence>
<dbReference type="SMART" id="SM00744">
    <property type="entry name" value="RINGv"/>
    <property type="match status" value="1"/>
</dbReference>
<feature type="transmembrane region" description="Helical" evidence="12">
    <location>
        <begin position="1059"/>
        <end position="1078"/>
    </location>
</feature>
<evidence type="ECO:0000256" key="4">
    <source>
        <dbReference type="ARBA" id="ARBA00022723"/>
    </source>
</evidence>
<dbReference type="GO" id="GO:0008270">
    <property type="term" value="F:zinc ion binding"/>
    <property type="evidence" value="ECO:0007669"/>
    <property type="project" value="UniProtKB-KW"/>
</dbReference>
<dbReference type="PANTHER" id="PTHR13145:SF3">
    <property type="entry name" value="RING_FYVE_PHD ZINC FINGER SUPERFAMILY PROTEIN"/>
    <property type="match status" value="1"/>
</dbReference>
<keyword evidence="4" id="KW-0479">Metal-binding</keyword>
<dbReference type="CDD" id="cd16702">
    <property type="entry name" value="RING_CH-C4HC3_MARCH6"/>
    <property type="match status" value="1"/>
</dbReference>
<feature type="transmembrane region" description="Helical" evidence="12">
    <location>
        <begin position="348"/>
        <end position="373"/>
    </location>
</feature>
<feature type="transmembrane region" description="Helical" evidence="12">
    <location>
        <begin position="679"/>
        <end position="702"/>
    </location>
</feature>
<feature type="transmembrane region" description="Helical" evidence="12">
    <location>
        <begin position="267"/>
        <end position="295"/>
    </location>
</feature>
<sequence>MEISPAEDKLVGSGEAVTPEESTIPNKAVDICRICQSPEEPDNPLRHPCACRGSLKYIHSDCLFLWLNRRKRNHCEICKHRYSIVPVYSENAPERLPWHEFLMGLLMRALRFMNLMLPWVFMIPFNAYCSSFRPWDREGVFVNQTVFELSLKFPGLFYTAEIVSSTTEMVVQMEIIRVLLRRHPEFLRRMIILENGLKDRDVTGIVLLLANHLHILCDWWHDQLLHLPFLHIFQRGPLALVFVPRNTPLHQFGAIRRFFSFLSDNTFAVLAINIYWSFFSVLLPFSIGRVVLVLLRCFSLGWIAENASEVAAGDMVIRSVLLAFLGSVFTLSRNTYLRWFSPSVKDTFILCFKLVVLPWLLGCWLYFCTFPILRKTASHSVEVLSDYPLMADKHWLMGTLYLVVALSCMELIQKIVQKRAFWYLLDVAEPNYKITKLHLGPFLLAFAFHGAMVVIVLHLPIKTISLISQSFFPLQFGVYEDEFVLGLLVAYTGLIIFGPRWLANLIRPSIRPIVHKWVITVSSLLKLSDFLLGEPRKHRANRNVRVRPRFLVFGIAEGSMVSLYGSQSDTTCEKDTNDQRDKRFMLRIGVMLVLASLSMFLVSTTFMALPILVGRAFFHSISFFMLSFGLKHDDICAFWIGFCILRGIYIITCFVYDHLVTGKVHLLINHFMMFIRNVLLFSIWISVIPGLLGLLIDLMIIIPSQVPLNESPAFILLHDWLIGVVVLHIWIFLTMRTQINCFATVVWREKLQRIRSAGINGLPFTWLIRDVIGSIIVSLLFTHCVPYVVVNSLFPILGFSSAVNLTVQRFIWPAILALIPIWFSVKLIRDLIIYLHQLEFDNRYKVGERLVDFTEDLENHHRNIEITMGNYLLLHVIVITLAFSSLVSGAQLLVTPRLEVKGSPGSLCDRILIHGIPRFTRIDMYAHSLKLIVNASSAGETHVCFHSDFSLALGMCPHNQWKKVSNGSWTQKMSPFFDYKLLDVRVAGSSTVTLKVSTVKEWLMYRYVFIILGTILLTYASTLSRSYAFYYVTTFSVGLILVGLLLCFQVVKHARRHRLGFFLCRFLVCLCYVIGPYIPSFTQSMLRVMGFREGFYKPVLYVWVPSLYMWGILCGLFAINSQLLLTQDGSIDVSTSLFISWAIWIFAAVLILLDDHWFDFPDDAYASELQSVQHFMSAIKKKHLFGIGK</sequence>
<dbReference type="InterPro" id="IPR056521">
    <property type="entry name" value="MARCHF6-like_C"/>
</dbReference>
<feature type="transmembrane region" description="Helical" evidence="12">
    <location>
        <begin position="637"/>
        <end position="659"/>
    </location>
</feature>
<feature type="transmembrane region" description="Helical" evidence="12">
    <location>
        <begin position="810"/>
        <end position="828"/>
    </location>
</feature>
<feature type="transmembrane region" description="Helical" evidence="12">
    <location>
        <begin position="771"/>
        <end position="798"/>
    </location>
</feature>
<dbReference type="AlphaFoldDB" id="A0A8S2AS80"/>
<keyword evidence="10" id="KW-0539">Nucleus</keyword>
<evidence type="ECO:0000313" key="15">
    <source>
        <dbReference type="Proteomes" id="UP000682877"/>
    </source>
</evidence>
<keyword evidence="15" id="KW-1185">Reference proteome</keyword>
<keyword evidence="7" id="KW-0862">Zinc</keyword>
<comment type="similarity">
    <text evidence="2">Belongs to the NEMP family.</text>
</comment>
<keyword evidence="8 12" id="KW-1133">Transmembrane helix</keyword>
<dbReference type="PROSITE" id="PS51292">
    <property type="entry name" value="ZF_RING_CH"/>
    <property type="match status" value="1"/>
</dbReference>
<feature type="transmembrane region" description="Helical" evidence="12">
    <location>
        <begin position="1028"/>
        <end position="1047"/>
    </location>
</feature>
<accession>A0A8S2AS80</accession>
<dbReference type="PANTHER" id="PTHR13145">
    <property type="entry name" value="SSM4 PROTEIN"/>
    <property type="match status" value="1"/>
</dbReference>
<organism evidence="14 15">
    <name type="scientific">Arabidopsis arenosa</name>
    <name type="common">Sand rock-cress</name>
    <name type="synonym">Cardaminopsis arenosa</name>
    <dbReference type="NCBI Taxonomy" id="38785"/>
    <lineage>
        <taxon>Eukaryota</taxon>
        <taxon>Viridiplantae</taxon>
        <taxon>Streptophyta</taxon>
        <taxon>Embryophyta</taxon>
        <taxon>Tracheophyta</taxon>
        <taxon>Spermatophyta</taxon>
        <taxon>Magnoliopsida</taxon>
        <taxon>eudicotyledons</taxon>
        <taxon>Gunneridae</taxon>
        <taxon>Pentapetalae</taxon>
        <taxon>rosids</taxon>
        <taxon>malvids</taxon>
        <taxon>Brassicales</taxon>
        <taxon>Brassicaceae</taxon>
        <taxon>Camelineae</taxon>
        <taxon>Arabidopsis</taxon>
    </lineage>
</organism>
<dbReference type="GO" id="GO:0005637">
    <property type="term" value="C:nuclear inner membrane"/>
    <property type="evidence" value="ECO:0007669"/>
    <property type="project" value="UniProtKB-SubCell"/>
</dbReference>
<evidence type="ECO:0000256" key="6">
    <source>
        <dbReference type="ARBA" id="ARBA00022771"/>
    </source>
</evidence>
<dbReference type="SUPFAM" id="SSF57850">
    <property type="entry name" value="RING/U-box"/>
    <property type="match status" value="1"/>
</dbReference>
<feature type="transmembrane region" description="Helical" evidence="12">
    <location>
        <begin position="1003"/>
        <end position="1022"/>
    </location>
</feature>
<feature type="compositionally biased region" description="Basic and acidic residues" evidence="11">
    <location>
        <begin position="1"/>
        <end position="10"/>
    </location>
</feature>
<keyword evidence="3 12" id="KW-0812">Transmembrane</keyword>
<dbReference type="Pfam" id="PF10225">
    <property type="entry name" value="NEMP"/>
    <property type="match status" value="1"/>
</dbReference>
<dbReference type="Proteomes" id="UP000682877">
    <property type="component" value="Chromosome 7"/>
</dbReference>
<dbReference type="Pfam" id="PF12906">
    <property type="entry name" value="RINGv"/>
    <property type="match status" value="1"/>
</dbReference>
<keyword evidence="9 12" id="KW-0472">Membrane</keyword>
<name>A0A8S2AS80_ARAAE</name>
<feature type="transmembrane region" description="Helical" evidence="12">
    <location>
        <begin position="483"/>
        <end position="503"/>
    </location>
</feature>
<evidence type="ECO:0000256" key="8">
    <source>
        <dbReference type="ARBA" id="ARBA00022989"/>
    </source>
</evidence>
<feature type="domain" description="RING-CH-type" evidence="13">
    <location>
        <begin position="24"/>
        <end position="85"/>
    </location>
</feature>
<dbReference type="EMBL" id="LR999457">
    <property type="protein sequence ID" value="CAE6163598.1"/>
    <property type="molecule type" value="Genomic_DNA"/>
</dbReference>
<dbReference type="InterPro" id="IPR013083">
    <property type="entry name" value="Znf_RING/FYVE/PHD"/>
</dbReference>
<evidence type="ECO:0000256" key="11">
    <source>
        <dbReference type="SAM" id="MobiDB-lite"/>
    </source>
</evidence>
<evidence type="ECO:0000256" key="1">
    <source>
        <dbReference type="ARBA" id="ARBA00004575"/>
    </source>
</evidence>
<dbReference type="GO" id="GO:0036503">
    <property type="term" value="P:ERAD pathway"/>
    <property type="evidence" value="ECO:0007669"/>
    <property type="project" value="TreeGrafter"/>
</dbReference>
<dbReference type="InterPro" id="IPR011016">
    <property type="entry name" value="Znf_RING-CH"/>
</dbReference>
<comment type="subcellular location">
    <subcellularLocation>
        <location evidence="1">Nucleus inner membrane</location>
        <topology evidence="1">Multi-pass membrane protein</topology>
        <orientation evidence="1">Nucleoplasmic side</orientation>
    </subcellularLocation>
</comment>
<feature type="transmembrane region" description="Helical" evidence="12">
    <location>
        <begin position="393"/>
        <end position="412"/>
    </location>
</feature>
<evidence type="ECO:0000256" key="7">
    <source>
        <dbReference type="ARBA" id="ARBA00022833"/>
    </source>
</evidence>
<keyword evidence="5" id="KW-0732">Signal</keyword>
<evidence type="ECO:0000256" key="12">
    <source>
        <dbReference type="SAM" id="Phobius"/>
    </source>
</evidence>
<dbReference type="Pfam" id="PF23113">
    <property type="entry name" value="MARCHF6_C"/>
    <property type="match status" value="1"/>
</dbReference>
<feature type="transmembrane region" description="Helical" evidence="12">
    <location>
        <begin position="1098"/>
        <end position="1119"/>
    </location>
</feature>
<feature type="transmembrane region" description="Helical" evidence="12">
    <location>
        <begin position="1131"/>
        <end position="1153"/>
    </location>
</feature>
<feature type="transmembrane region" description="Helical" evidence="12">
    <location>
        <begin position="714"/>
        <end position="733"/>
    </location>
</feature>
<keyword evidence="6" id="KW-0863">Zinc-finger</keyword>
<feature type="region of interest" description="Disordered" evidence="11">
    <location>
        <begin position="1"/>
        <end position="21"/>
    </location>
</feature>
<proteinExistence type="inferred from homology"/>
<evidence type="ECO:0000256" key="3">
    <source>
        <dbReference type="ARBA" id="ARBA00022692"/>
    </source>
</evidence>
<evidence type="ECO:0000259" key="13">
    <source>
        <dbReference type="PROSITE" id="PS51292"/>
    </source>
</evidence>
<reference evidence="14" key="1">
    <citation type="submission" date="2021-01" db="EMBL/GenBank/DDBJ databases">
        <authorList>
            <person name="Bezrukov I."/>
        </authorList>
    </citation>
    <scope>NUCLEOTIDE SEQUENCE</scope>
</reference>
<evidence type="ECO:0000256" key="5">
    <source>
        <dbReference type="ARBA" id="ARBA00022729"/>
    </source>
</evidence>
<dbReference type="GO" id="GO:0005789">
    <property type="term" value="C:endoplasmic reticulum membrane"/>
    <property type="evidence" value="ECO:0007669"/>
    <property type="project" value="TreeGrafter"/>
</dbReference>
<dbReference type="InterPro" id="IPR019358">
    <property type="entry name" value="NEMP_fam"/>
</dbReference>
<protein>
    <recommendedName>
        <fullName evidence="13">RING-CH-type domain-containing protein</fullName>
    </recommendedName>
</protein>
<dbReference type="Gene3D" id="3.30.40.10">
    <property type="entry name" value="Zinc/RING finger domain, C3HC4 (zinc finger)"/>
    <property type="match status" value="1"/>
</dbReference>
<gene>
    <name evidence="14" type="ORF">AARE701A_LOCUS17869</name>
</gene>
<feature type="transmembrane region" description="Helical" evidence="12">
    <location>
        <begin position="112"/>
        <end position="135"/>
    </location>
</feature>
<evidence type="ECO:0000256" key="9">
    <source>
        <dbReference type="ARBA" id="ARBA00023136"/>
    </source>
</evidence>
<evidence type="ECO:0000256" key="2">
    <source>
        <dbReference type="ARBA" id="ARBA00005748"/>
    </source>
</evidence>
<evidence type="ECO:0000313" key="14">
    <source>
        <dbReference type="EMBL" id="CAE6163598.1"/>
    </source>
</evidence>
<feature type="transmembrane region" description="Helical" evidence="12">
    <location>
        <begin position="442"/>
        <end position="461"/>
    </location>
</feature>